<reference evidence="2 3" key="1">
    <citation type="journal article" date="2023" name="Mol. Biol. Evol.">
        <title>Genomics of Secondarily Temperate Adaptation in the Only Non-Antarctic Icefish.</title>
        <authorList>
            <person name="Rivera-Colon A.G."/>
            <person name="Rayamajhi N."/>
            <person name="Minhas B.F."/>
            <person name="Madrigal G."/>
            <person name="Bilyk K.T."/>
            <person name="Yoon V."/>
            <person name="Hune M."/>
            <person name="Gregory S."/>
            <person name="Cheng C.H.C."/>
            <person name="Catchen J.M."/>
        </authorList>
    </citation>
    <scope>NUCLEOTIDE SEQUENCE [LARGE SCALE GENOMIC DNA]</scope>
    <source>
        <strain evidence="2">JC2023a</strain>
    </source>
</reference>
<sequence length="73" mass="7997">MKTTIPLPECLSPQLQQMIDESTALTWQRLNLVKVAPTGEQCVRLGLSFRAEPVARGPSGRNNPPPCTPLQTL</sequence>
<feature type="region of interest" description="Disordered" evidence="1">
    <location>
        <begin position="53"/>
        <end position="73"/>
    </location>
</feature>
<dbReference type="AlphaFoldDB" id="A0AAN8BCN2"/>
<evidence type="ECO:0000313" key="3">
    <source>
        <dbReference type="Proteomes" id="UP001335648"/>
    </source>
</evidence>
<protein>
    <submittedName>
        <fullName evidence="2">Uncharacterized protein</fullName>
    </submittedName>
</protein>
<feature type="compositionally biased region" description="Pro residues" evidence="1">
    <location>
        <begin position="63"/>
        <end position="73"/>
    </location>
</feature>
<proteinExistence type="predicted"/>
<dbReference type="Proteomes" id="UP001335648">
    <property type="component" value="Unassembled WGS sequence"/>
</dbReference>
<evidence type="ECO:0000256" key="1">
    <source>
        <dbReference type="SAM" id="MobiDB-lite"/>
    </source>
</evidence>
<evidence type="ECO:0000313" key="2">
    <source>
        <dbReference type="EMBL" id="KAK5882748.1"/>
    </source>
</evidence>
<gene>
    <name evidence="2" type="ORF">CesoFtcFv8_021301</name>
</gene>
<dbReference type="EMBL" id="JAULUE010002062">
    <property type="protein sequence ID" value="KAK5882748.1"/>
    <property type="molecule type" value="Genomic_DNA"/>
</dbReference>
<keyword evidence="3" id="KW-1185">Reference proteome</keyword>
<comment type="caution">
    <text evidence="2">The sequence shown here is derived from an EMBL/GenBank/DDBJ whole genome shotgun (WGS) entry which is preliminary data.</text>
</comment>
<accession>A0AAN8BCN2</accession>
<organism evidence="2 3">
    <name type="scientific">Champsocephalus esox</name>
    <name type="common">pike icefish</name>
    <dbReference type="NCBI Taxonomy" id="159716"/>
    <lineage>
        <taxon>Eukaryota</taxon>
        <taxon>Metazoa</taxon>
        <taxon>Chordata</taxon>
        <taxon>Craniata</taxon>
        <taxon>Vertebrata</taxon>
        <taxon>Euteleostomi</taxon>
        <taxon>Actinopterygii</taxon>
        <taxon>Neopterygii</taxon>
        <taxon>Teleostei</taxon>
        <taxon>Neoteleostei</taxon>
        <taxon>Acanthomorphata</taxon>
        <taxon>Eupercaria</taxon>
        <taxon>Perciformes</taxon>
        <taxon>Notothenioidei</taxon>
        <taxon>Channichthyidae</taxon>
        <taxon>Champsocephalus</taxon>
    </lineage>
</organism>
<name>A0AAN8BCN2_9TELE</name>